<dbReference type="EMBL" id="CATNWA010003112">
    <property type="protein sequence ID" value="CAI9544536.1"/>
    <property type="molecule type" value="Genomic_DNA"/>
</dbReference>
<protein>
    <submittedName>
        <fullName evidence="1">Uncharacterized protein</fullName>
    </submittedName>
</protein>
<gene>
    <name evidence="1" type="ORF">SPARVUS_LOCUS2495493</name>
</gene>
<comment type="caution">
    <text evidence="1">The sequence shown here is derived from an EMBL/GenBank/DDBJ whole genome shotgun (WGS) entry which is preliminary data.</text>
</comment>
<proteinExistence type="predicted"/>
<organism evidence="1 2">
    <name type="scientific">Staurois parvus</name>
    <dbReference type="NCBI Taxonomy" id="386267"/>
    <lineage>
        <taxon>Eukaryota</taxon>
        <taxon>Metazoa</taxon>
        <taxon>Chordata</taxon>
        <taxon>Craniata</taxon>
        <taxon>Vertebrata</taxon>
        <taxon>Euteleostomi</taxon>
        <taxon>Amphibia</taxon>
        <taxon>Batrachia</taxon>
        <taxon>Anura</taxon>
        <taxon>Neobatrachia</taxon>
        <taxon>Ranoidea</taxon>
        <taxon>Ranidae</taxon>
        <taxon>Staurois</taxon>
    </lineage>
</organism>
<accession>A0ABN9BAF7</accession>
<name>A0ABN9BAF7_9NEOB</name>
<evidence type="ECO:0000313" key="2">
    <source>
        <dbReference type="Proteomes" id="UP001162483"/>
    </source>
</evidence>
<keyword evidence="2" id="KW-1185">Reference proteome</keyword>
<sequence length="93" mass="10651">MKMVSVDNQNSEEILKELCACNGFNYEKIAQEGPATKTLEMFFSGYPEMVGLSYFPNLTNLTLVGQNIEKHRWSRIMSTASETLDYRVSFNKN</sequence>
<evidence type="ECO:0000313" key="1">
    <source>
        <dbReference type="EMBL" id="CAI9544536.1"/>
    </source>
</evidence>
<reference evidence="1" key="1">
    <citation type="submission" date="2023-05" db="EMBL/GenBank/DDBJ databases">
        <authorList>
            <person name="Stuckert A."/>
        </authorList>
    </citation>
    <scope>NUCLEOTIDE SEQUENCE</scope>
</reference>
<dbReference type="Proteomes" id="UP001162483">
    <property type="component" value="Unassembled WGS sequence"/>
</dbReference>